<evidence type="ECO:0000256" key="10">
    <source>
        <dbReference type="PIRNR" id="PIRNR000804"/>
    </source>
</evidence>
<dbReference type="FunFam" id="3.10.150.10:FF:000007">
    <property type="entry name" value="Beta sliding clamp"/>
    <property type="match status" value="1"/>
</dbReference>
<evidence type="ECO:0000313" key="11">
    <source>
        <dbReference type="EMBL" id="ARF68388.1"/>
    </source>
</evidence>
<evidence type="ECO:0000256" key="4">
    <source>
        <dbReference type="ARBA" id="ARBA00022490"/>
    </source>
</evidence>
<dbReference type="InterPro" id="IPR022635">
    <property type="entry name" value="DNA_polIII_beta_C"/>
</dbReference>
<dbReference type="AlphaFoldDB" id="A0A1V0UTU2"/>
<dbReference type="GO" id="GO:0006271">
    <property type="term" value="P:DNA strand elongation involved in DNA replication"/>
    <property type="evidence" value="ECO:0007669"/>
    <property type="project" value="TreeGrafter"/>
</dbReference>
<proteinExistence type="inferred from homology"/>
<comment type="subunit">
    <text evidence="10">Forms a ring-shaped head-to-tail homodimer around DNA.</text>
</comment>
<dbReference type="GO" id="GO:0008408">
    <property type="term" value="F:3'-5' exonuclease activity"/>
    <property type="evidence" value="ECO:0007669"/>
    <property type="project" value="InterPro"/>
</dbReference>
<keyword evidence="6 10" id="KW-0548">Nucleotidyltransferase</keyword>
<dbReference type="InterPro" id="IPR022637">
    <property type="entry name" value="DNA_polIII_beta_cen"/>
</dbReference>
<protein>
    <recommendedName>
        <fullName evidence="3 10">Beta sliding clamp</fullName>
    </recommendedName>
</protein>
<dbReference type="GO" id="GO:0003677">
    <property type="term" value="F:DNA binding"/>
    <property type="evidence" value="ECO:0007669"/>
    <property type="project" value="UniProtKB-UniRule"/>
</dbReference>
<dbReference type="CDD" id="cd00140">
    <property type="entry name" value="beta_clamp"/>
    <property type="match status" value="1"/>
</dbReference>
<comment type="similarity">
    <text evidence="2 10">Belongs to the beta sliding clamp family.</text>
</comment>
<evidence type="ECO:0000256" key="2">
    <source>
        <dbReference type="ARBA" id="ARBA00010752"/>
    </source>
</evidence>
<keyword evidence="9" id="KW-0238">DNA-binding</keyword>
<dbReference type="Gene3D" id="3.10.150.10">
    <property type="entry name" value="DNA Polymerase III, subunit A, domain 2"/>
    <property type="match status" value="1"/>
</dbReference>
<sequence>MKLTILKDYLTESIQHVSKAISSKTTIPILTGIKIDAATSGVTLTASDTDISIQSFTPNENEEIAIIELHQPGSVVLPAKFFMEIIRKLPSQKIEIEVRDHFQTIIRSGSSEIQIMGLDPEEYPLLPQLEESKMIQIPSDLLKTMIKQTSFAVSTNETTPILTGVLWHVQDGKLKFIACDRHRLASREISLDLDVAQTFHNIVISGRTLNELSKILPDQNALIDILVSDNQVLFKINSILFYSRILDGTYPDTSKLIPQSFQTELIVNTKELADAIDRAYLLSREDKTNIVKLIMLEDETIEISSSSSELGKVTEQLSLQSFKGERLRISFNSKYMLDALKVMDSDYIQIGFTGAMQPIIIKPEDQANILQLILPYRTTN</sequence>
<keyword evidence="5 10" id="KW-0808">Transferase</keyword>
<evidence type="ECO:0000256" key="7">
    <source>
        <dbReference type="ARBA" id="ARBA00022705"/>
    </source>
</evidence>
<comment type="function">
    <text evidence="10">Confers DNA tethering and processivity to DNA polymerases and other proteins. Acts as a clamp, forming a ring around DNA (a reaction catalyzed by the clamp-loading complex) which diffuses in an ATP-independent manner freely and bidirectionally along dsDNA. Initially characterized for its ability to contact the catalytic subunit of DNA polymerase III (Pol III), a complex, multichain enzyme responsible for most of the replicative synthesis in bacteria; Pol III exhibits 3'-5' exonuclease proofreading activity. The beta chain is required for initiation of replication as well as for processivity of DNA replication.</text>
</comment>
<dbReference type="GO" id="GO:0009360">
    <property type="term" value="C:DNA polymerase III complex"/>
    <property type="evidence" value="ECO:0007669"/>
    <property type="project" value="InterPro"/>
</dbReference>
<evidence type="ECO:0000313" key="12">
    <source>
        <dbReference type="Proteomes" id="UP000192727"/>
    </source>
</evidence>
<keyword evidence="7 10" id="KW-0235">DNA replication</keyword>
<dbReference type="Proteomes" id="UP000192727">
    <property type="component" value="Chromosome"/>
</dbReference>
<evidence type="ECO:0000256" key="5">
    <source>
        <dbReference type="ARBA" id="ARBA00022679"/>
    </source>
</evidence>
<dbReference type="PANTHER" id="PTHR30478">
    <property type="entry name" value="DNA POLYMERASE III SUBUNIT BETA"/>
    <property type="match status" value="1"/>
</dbReference>
<gene>
    <name evidence="11" type="ORF">B7C51_12055</name>
</gene>
<dbReference type="InterPro" id="IPR001001">
    <property type="entry name" value="DNA_polIII_beta"/>
</dbReference>
<dbReference type="PIRSF" id="PIRSF000804">
    <property type="entry name" value="DNA_pol_III_b"/>
    <property type="match status" value="1"/>
</dbReference>
<dbReference type="SUPFAM" id="SSF55979">
    <property type="entry name" value="DNA clamp"/>
    <property type="match status" value="3"/>
</dbReference>
<reference evidence="11 12" key="1">
    <citation type="submission" date="2017-03" db="EMBL/GenBank/DDBJ databases">
        <title>Paenibacillus larvae genome sequencing.</title>
        <authorList>
            <person name="Dingman D.W."/>
        </authorList>
    </citation>
    <scope>NUCLEOTIDE SEQUENCE [LARGE SCALE GENOMIC DNA]</scope>
    <source>
        <strain evidence="11 12">SAG 10367</strain>
    </source>
</reference>
<keyword evidence="8 10" id="KW-0239">DNA-directed DNA polymerase</keyword>
<keyword evidence="4 10" id="KW-0963">Cytoplasm</keyword>
<dbReference type="GO" id="GO:0003887">
    <property type="term" value="F:DNA-directed DNA polymerase activity"/>
    <property type="evidence" value="ECO:0007669"/>
    <property type="project" value="UniProtKB-UniRule"/>
</dbReference>
<dbReference type="EMBL" id="CP020557">
    <property type="protein sequence ID" value="ARF68388.1"/>
    <property type="molecule type" value="Genomic_DNA"/>
</dbReference>
<dbReference type="NCBIfam" id="TIGR00663">
    <property type="entry name" value="dnan"/>
    <property type="match status" value="1"/>
</dbReference>
<dbReference type="GO" id="GO:0005737">
    <property type="term" value="C:cytoplasm"/>
    <property type="evidence" value="ECO:0007669"/>
    <property type="project" value="UniProtKB-SubCell"/>
</dbReference>
<dbReference type="Pfam" id="PF00712">
    <property type="entry name" value="DNA_pol3_beta"/>
    <property type="match status" value="1"/>
</dbReference>
<dbReference type="PANTHER" id="PTHR30478:SF0">
    <property type="entry name" value="BETA SLIDING CLAMP"/>
    <property type="match status" value="1"/>
</dbReference>
<evidence type="ECO:0000256" key="6">
    <source>
        <dbReference type="ARBA" id="ARBA00022695"/>
    </source>
</evidence>
<dbReference type="SMART" id="SM00480">
    <property type="entry name" value="POL3Bc"/>
    <property type="match status" value="1"/>
</dbReference>
<accession>A0A1V0UTU2</accession>
<evidence type="ECO:0000256" key="8">
    <source>
        <dbReference type="ARBA" id="ARBA00022932"/>
    </source>
</evidence>
<comment type="subcellular location">
    <subcellularLocation>
        <location evidence="1 10">Cytoplasm</location>
    </subcellularLocation>
</comment>
<dbReference type="Pfam" id="PF02768">
    <property type="entry name" value="DNA_pol3_beta_3"/>
    <property type="match status" value="1"/>
</dbReference>
<organism evidence="11 12">
    <name type="scientific">Paenibacillus larvae subsp. pulvifaciens</name>
    <dbReference type="NCBI Taxonomy" id="1477"/>
    <lineage>
        <taxon>Bacteria</taxon>
        <taxon>Bacillati</taxon>
        <taxon>Bacillota</taxon>
        <taxon>Bacilli</taxon>
        <taxon>Bacillales</taxon>
        <taxon>Paenibacillaceae</taxon>
        <taxon>Paenibacillus</taxon>
    </lineage>
</organism>
<dbReference type="Gene3D" id="3.70.10.10">
    <property type="match status" value="1"/>
</dbReference>
<dbReference type="InterPro" id="IPR022634">
    <property type="entry name" value="DNA_polIII_beta_N"/>
</dbReference>
<evidence type="ECO:0000256" key="9">
    <source>
        <dbReference type="ARBA" id="ARBA00023125"/>
    </source>
</evidence>
<dbReference type="GeneID" id="64216890"/>
<name>A0A1V0UTU2_9BACL</name>
<evidence type="ECO:0000256" key="1">
    <source>
        <dbReference type="ARBA" id="ARBA00004496"/>
    </source>
</evidence>
<dbReference type="RefSeq" id="WP_024092836.1">
    <property type="nucleotide sequence ID" value="NZ_CP019794.1"/>
</dbReference>
<dbReference type="Pfam" id="PF02767">
    <property type="entry name" value="DNA_pol3_beta_2"/>
    <property type="match status" value="1"/>
</dbReference>
<dbReference type="InterPro" id="IPR046938">
    <property type="entry name" value="DNA_clamp_sf"/>
</dbReference>
<evidence type="ECO:0000256" key="3">
    <source>
        <dbReference type="ARBA" id="ARBA00021035"/>
    </source>
</evidence>